<keyword evidence="1 2" id="KW-0694">RNA-binding</keyword>
<feature type="region of interest" description="Disordered" evidence="3">
    <location>
        <begin position="76"/>
        <end position="140"/>
    </location>
</feature>
<name>A0ABQ8RKU3_FUSEQ</name>
<evidence type="ECO:0000259" key="5">
    <source>
        <dbReference type="PROSITE" id="PS51837"/>
    </source>
</evidence>
<dbReference type="Gene3D" id="3.30.70.330">
    <property type="match status" value="2"/>
</dbReference>
<keyword evidence="7" id="KW-1185">Reference proteome</keyword>
<reference evidence="6" key="1">
    <citation type="submission" date="2022-09" db="EMBL/GenBank/DDBJ databases">
        <title>Fusarium specimens isolated from Avocado Roots.</title>
        <authorList>
            <person name="Stajich J."/>
            <person name="Roper C."/>
            <person name="Heimlech-Rivalta G."/>
        </authorList>
    </citation>
    <scope>NUCLEOTIDE SEQUENCE</scope>
    <source>
        <strain evidence="6">CF00095</strain>
    </source>
</reference>
<dbReference type="InterPro" id="IPR006629">
    <property type="entry name" value="LITAF"/>
</dbReference>
<evidence type="ECO:0000313" key="7">
    <source>
        <dbReference type="Proteomes" id="UP001152024"/>
    </source>
</evidence>
<evidence type="ECO:0000256" key="3">
    <source>
        <dbReference type="SAM" id="MobiDB-lite"/>
    </source>
</evidence>
<dbReference type="CDD" id="cd00590">
    <property type="entry name" value="RRM_SF"/>
    <property type="match status" value="1"/>
</dbReference>
<dbReference type="SMART" id="SM00714">
    <property type="entry name" value="LITAF"/>
    <property type="match status" value="1"/>
</dbReference>
<dbReference type="PANTHER" id="PTHR21245">
    <property type="entry name" value="HETEROGENEOUS NUCLEAR RIBONUCLEOPROTEIN"/>
    <property type="match status" value="1"/>
</dbReference>
<feature type="compositionally biased region" description="Low complexity" evidence="3">
    <location>
        <begin position="502"/>
        <end position="514"/>
    </location>
</feature>
<dbReference type="InterPro" id="IPR000504">
    <property type="entry name" value="RRM_dom"/>
</dbReference>
<dbReference type="InterPro" id="IPR035979">
    <property type="entry name" value="RBD_domain_sf"/>
</dbReference>
<dbReference type="Proteomes" id="UP001152024">
    <property type="component" value="Unassembled WGS sequence"/>
</dbReference>
<feature type="compositionally biased region" description="Polar residues" evidence="3">
    <location>
        <begin position="128"/>
        <end position="140"/>
    </location>
</feature>
<comment type="caution">
    <text evidence="6">The sequence shown here is derived from an EMBL/GenBank/DDBJ whole genome shotgun (WGS) entry which is preliminary data.</text>
</comment>
<dbReference type="InterPro" id="IPR012677">
    <property type="entry name" value="Nucleotide-bd_a/b_plait_sf"/>
</dbReference>
<protein>
    <submittedName>
        <fullName evidence="6">Uncharacterized protein</fullName>
    </submittedName>
</protein>
<feature type="region of interest" description="Disordered" evidence="3">
    <location>
        <begin position="335"/>
        <end position="375"/>
    </location>
</feature>
<evidence type="ECO:0000259" key="4">
    <source>
        <dbReference type="PROSITE" id="PS50102"/>
    </source>
</evidence>
<dbReference type="SUPFAM" id="SSF54928">
    <property type="entry name" value="RNA-binding domain, RBD"/>
    <property type="match status" value="1"/>
</dbReference>
<dbReference type="PROSITE" id="PS51837">
    <property type="entry name" value="LITAF"/>
    <property type="match status" value="1"/>
</dbReference>
<feature type="domain" description="RRM" evidence="4">
    <location>
        <begin position="257"/>
        <end position="338"/>
    </location>
</feature>
<dbReference type="SMART" id="SM00360">
    <property type="entry name" value="RRM"/>
    <property type="match status" value="2"/>
</dbReference>
<feature type="domain" description="RRM" evidence="4">
    <location>
        <begin position="397"/>
        <end position="482"/>
    </location>
</feature>
<dbReference type="Pfam" id="PF00076">
    <property type="entry name" value="RRM_1"/>
    <property type="match status" value="2"/>
</dbReference>
<evidence type="ECO:0000256" key="1">
    <source>
        <dbReference type="ARBA" id="ARBA00022884"/>
    </source>
</evidence>
<feature type="compositionally biased region" description="Polar residues" evidence="3">
    <location>
        <begin position="361"/>
        <end position="372"/>
    </location>
</feature>
<proteinExistence type="predicted"/>
<dbReference type="Pfam" id="PF10601">
    <property type="entry name" value="zf-LITAF-like"/>
    <property type="match status" value="1"/>
</dbReference>
<evidence type="ECO:0000256" key="2">
    <source>
        <dbReference type="PROSITE-ProRule" id="PRU00176"/>
    </source>
</evidence>
<organism evidence="6 7">
    <name type="scientific">Fusarium equiseti</name>
    <name type="common">Fusarium scirpi</name>
    <dbReference type="NCBI Taxonomy" id="61235"/>
    <lineage>
        <taxon>Eukaryota</taxon>
        <taxon>Fungi</taxon>
        <taxon>Dikarya</taxon>
        <taxon>Ascomycota</taxon>
        <taxon>Pezizomycotina</taxon>
        <taxon>Sordariomycetes</taxon>
        <taxon>Hypocreomycetidae</taxon>
        <taxon>Hypocreales</taxon>
        <taxon>Nectriaceae</taxon>
        <taxon>Fusarium</taxon>
        <taxon>Fusarium incarnatum-equiseti species complex</taxon>
    </lineage>
</organism>
<feature type="region of interest" description="Disordered" evidence="3">
    <location>
        <begin position="488"/>
        <end position="525"/>
    </location>
</feature>
<sequence>MATIQNTTPSILLEKPVHEVTPNSRPNSAVIRSVISDEGLPEVVHPDQNVGQNVYYDAPIPVDSETDKRFHEAPIPIGTLEDPAPPLPARKSNSQYPYSPDSFAPQQPAYSQPPHSPGGYAHQGPPQYHNNGGYAQQPPSYNGNEVITYVTPLNELGDYPKFVDCPFCRRRAETRVKKTSSRMTHVSATVLGFTTIAGAAVPYAGKWASHTTHYCTNCDHKVAMRKWGSKEMKAFGTPEHMREVSRYPSASSQTVSSSSRMGNLPYEAKPFEVEEALAQNGFDTLDKIHISIDPVSARNPGYCFVDFHDRETAERALSTLPSKVYIYGRPLKVGPCEPKKPREQRGFRNEESTSRRWGDWNSRSSTNNNYTDGKNEKKGPYWAIDHFEDVVRDHGGRRLYVGGLGKMVDQAQHQEELAQIFSDFKPAAVGKRITPHESKKSFGNHHYCFVDFETKEEASAAVQALNGKEIAGGQLKVSVSERIPQKLVGRQQDIEEGRRRFTNNNRPNKPETNNAMVSKNWRRKD</sequence>
<dbReference type="EMBL" id="JAOQBH010000004">
    <property type="protein sequence ID" value="KAJ4137421.1"/>
    <property type="molecule type" value="Genomic_DNA"/>
</dbReference>
<feature type="domain" description="LITAF" evidence="5">
    <location>
        <begin position="145"/>
        <end position="227"/>
    </location>
</feature>
<gene>
    <name evidence="6" type="ORF">NW768_003008</name>
</gene>
<accession>A0ABQ8RKU3</accession>
<dbReference type="PROSITE" id="PS50102">
    <property type="entry name" value="RRM"/>
    <property type="match status" value="2"/>
</dbReference>
<feature type="compositionally biased region" description="Basic and acidic residues" evidence="3">
    <location>
        <begin position="337"/>
        <end position="358"/>
    </location>
</feature>
<evidence type="ECO:0000313" key="6">
    <source>
        <dbReference type="EMBL" id="KAJ4137421.1"/>
    </source>
</evidence>